<dbReference type="Pfam" id="PF00005">
    <property type="entry name" value="ABC_tran"/>
    <property type="match status" value="2"/>
</dbReference>
<dbReference type="CDD" id="cd03233">
    <property type="entry name" value="ABCG_PDR_domain1"/>
    <property type="match status" value="1"/>
</dbReference>
<dbReference type="InterPro" id="IPR043926">
    <property type="entry name" value="ABCG_dom"/>
</dbReference>
<dbReference type="Gene3D" id="3.40.50.300">
    <property type="entry name" value="P-loop containing nucleotide triphosphate hydrolases"/>
    <property type="match status" value="2"/>
</dbReference>
<keyword evidence="3" id="KW-0813">Transport</keyword>
<feature type="transmembrane region" description="Helical" evidence="10">
    <location>
        <begin position="753"/>
        <end position="774"/>
    </location>
</feature>
<accession>W2S993</accession>
<dbReference type="Proteomes" id="UP000030752">
    <property type="component" value="Unassembled WGS sequence"/>
</dbReference>
<dbReference type="InParanoid" id="W2S993"/>
<feature type="domain" description="ABC transporter" evidence="11">
    <location>
        <begin position="147"/>
        <end position="398"/>
    </location>
</feature>
<dbReference type="CDD" id="cd03232">
    <property type="entry name" value="ABCG_PDR_domain2"/>
    <property type="match status" value="1"/>
</dbReference>
<dbReference type="SMART" id="SM00382">
    <property type="entry name" value="AAA"/>
    <property type="match status" value="2"/>
</dbReference>
<comment type="subcellular location">
    <subcellularLocation>
        <location evidence="1">Membrane</location>
        <topology evidence="1">Multi-pass membrane protein</topology>
    </subcellularLocation>
</comment>
<feature type="transmembrane region" description="Helical" evidence="10">
    <location>
        <begin position="543"/>
        <end position="564"/>
    </location>
</feature>
<dbReference type="InterPro" id="IPR017871">
    <property type="entry name" value="ABC_transporter-like_CS"/>
</dbReference>
<dbReference type="InterPro" id="IPR010929">
    <property type="entry name" value="PDR_CDR_ABC"/>
</dbReference>
<feature type="transmembrane region" description="Helical" evidence="10">
    <location>
        <begin position="585"/>
        <end position="611"/>
    </location>
</feature>
<keyword evidence="8 10" id="KW-0472">Membrane</keyword>
<keyword evidence="7 10" id="KW-1133">Transmembrane helix</keyword>
<evidence type="ECO:0000256" key="1">
    <source>
        <dbReference type="ARBA" id="ARBA00004141"/>
    </source>
</evidence>
<feature type="transmembrane region" description="Helical" evidence="10">
    <location>
        <begin position="617"/>
        <end position="638"/>
    </location>
</feature>
<dbReference type="GO" id="GO:0016020">
    <property type="term" value="C:membrane"/>
    <property type="evidence" value="ECO:0007669"/>
    <property type="project" value="UniProtKB-SubCell"/>
</dbReference>
<evidence type="ECO:0000256" key="3">
    <source>
        <dbReference type="ARBA" id="ARBA00022448"/>
    </source>
</evidence>
<dbReference type="InterPro" id="IPR013525">
    <property type="entry name" value="ABC2_TM"/>
</dbReference>
<dbReference type="OrthoDB" id="245989at2759"/>
<dbReference type="GO" id="GO:0016887">
    <property type="term" value="F:ATP hydrolysis activity"/>
    <property type="evidence" value="ECO:0007669"/>
    <property type="project" value="InterPro"/>
</dbReference>
<evidence type="ECO:0000256" key="6">
    <source>
        <dbReference type="ARBA" id="ARBA00022840"/>
    </source>
</evidence>
<keyword evidence="4 10" id="KW-0812">Transmembrane</keyword>
<feature type="region of interest" description="Disordered" evidence="9">
    <location>
        <begin position="1"/>
        <end position="47"/>
    </location>
</feature>
<dbReference type="GO" id="GO:0005524">
    <property type="term" value="F:ATP binding"/>
    <property type="evidence" value="ECO:0007669"/>
    <property type="project" value="UniProtKB-KW"/>
</dbReference>
<evidence type="ECO:0000256" key="10">
    <source>
        <dbReference type="SAM" id="Phobius"/>
    </source>
</evidence>
<evidence type="ECO:0000256" key="2">
    <source>
        <dbReference type="ARBA" id="ARBA00006012"/>
    </source>
</evidence>
<dbReference type="PANTHER" id="PTHR19241">
    <property type="entry name" value="ATP-BINDING CASSETTE TRANSPORTER"/>
    <property type="match status" value="1"/>
</dbReference>
<evidence type="ECO:0000256" key="7">
    <source>
        <dbReference type="ARBA" id="ARBA00022989"/>
    </source>
</evidence>
<evidence type="ECO:0000256" key="9">
    <source>
        <dbReference type="SAM" id="MobiDB-lite"/>
    </source>
</evidence>
<dbReference type="PROSITE" id="PS50893">
    <property type="entry name" value="ABC_TRANSPORTER_2"/>
    <property type="match status" value="2"/>
</dbReference>
<evidence type="ECO:0000256" key="8">
    <source>
        <dbReference type="ARBA" id="ARBA00023136"/>
    </source>
</evidence>
<dbReference type="SUPFAM" id="SSF52540">
    <property type="entry name" value="P-loop containing nucleoside triphosphate hydrolases"/>
    <property type="match status" value="2"/>
</dbReference>
<evidence type="ECO:0000313" key="13">
    <source>
        <dbReference type="Proteomes" id="UP000030752"/>
    </source>
</evidence>
<dbReference type="RefSeq" id="XP_008713032.1">
    <property type="nucleotide sequence ID" value="XM_008714810.1"/>
</dbReference>
<dbReference type="Pfam" id="PF19055">
    <property type="entry name" value="ABC2_membrane_7"/>
    <property type="match status" value="1"/>
</dbReference>
<dbReference type="InterPro" id="IPR003439">
    <property type="entry name" value="ABC_transporter-like_ATP-bd"/>
</dbReference>
<name>W2S993_CYPE1</name>
<evidence type="ECO:0000256" key="5">
    <source>
        <dbReference type="ARBA" id="ARBA00022741"/>
    </source>
</evidence>
<gene>
    <name evidence="12" type="ORF">HMPREF1541_10139</name>
</gene>
<feature type="region of interest" description="Disordered" evidence="9">
    <location>
        <begin position="796"/>
        <end position="820"/>
    </location>
</feature>
<evidence type="ECO:0000313" key="12">
    <source>
        <dbReference type="EMBL" id="ETN44469.1"/>
    </source>
</evidence>
<feature type="domain" description="ABC transporter" evidence="11">
    <location>
        <begin position="837"/>
        <end position="1079"/>
    </location>
</feature>
<proteinExistence type="inferred from homology"/>
<feature type="transmembrane region" description="Helical" evidence="10">
    <location>
        <begin position="1172"/>
        <end position="1191"/>
    </location>
</feature>
<dbReference type="Pfam" id="PF06422">
    <property type="entry name" value="PDR_CDR"/>
    <property type="match status" value="1"/>
</dbReference>
<dbReference type="Pfam" id="PF14510">
    <property type="entry name" value="ABC_trans_N"/>
    <property type="match status" value="1"/>
</dbReference>
<dbReference type="Pfam" id="PF01061">
    <property type="entry name" value="ABC2_membrane"/>
    <property type="match status" value="2"/>
</dbReference>
<keyword evidence="5" id="KW-0547">Nucleotide-binding</keyword>
<keyword evidence="6" id="KW-0067">ATP-binding</keyword>
<sequence>MQQEHYASGTSSETGSILRQTLTTKSTIPEPSHPEVASRASYEADHDEHADYANNEELSRLATNFTQAVALQPTATDGGMDSSNPQLNPSDPSFSFKIWCKYLMRQLELRGMRRPRVNTTFRNLTVTGTGNEIMIHKTVGSMFMTPFGFASVNRRRHSPKRTILHSFNGAIREGEMCIVLGRPGSGCSTFLKAISGHLDGAKINEDSSISYNGIPQHTYIRNFRGEILYNQENEQHFSHLTVGQTLWFASASRAPSTNLLQLPRDKFVDYCVAVALNLFGLTHAQHTRVGNDYVRGVSGGERKRVSIAEMALTGALMGTWDNSTRGLDSATALEFVRTLRTAADTMGTSHTVAIYQASQSTYDLFDKATVLYQGRQIYFGPAQDASAYFESMGWERPPRMTTGDFLTSVTNPTERKPRHGFEAKVPRTPIEFEKHWLESEQRKVSLQELDRMTNHVDGGDHALHQFQEHHNRTQSKHSRQASPYRISVPAQIRLCVRRFYQRMWNDRPATISKIIAQTVQALIVGSIFYNTPVSTDAFFAKGSVLFCVVLVNTLMSVAEIPAVFAQRPIVEKHTQYALYHPSSEALAGVIADFPVKMLTSTLFGVILYFLAGLKKEAGAFFTFYLFTTGTMLTMSACFRSISAASKSNAQAMGFAGIGILAIIIYTGFSIQRPLMQPWFEWISYINPVSYVFEALLTNEVHGVLFPCAMQALVPPYGQGESFQCAMPGAIAGQRSVLGDSWVESAYDYHFSHLWRNFGILVAFMVAFYGMYLVLSELNWKLPSTGEVLVFRRGHQPKTAGKSTGDVEASNDSVDEKGNIGNSETANVNVIPAPTEVFTWKNVCYDVPVEGGTRRLLDNISGYVKPGQLTALMGTSGAGKTTLLDVLAKRTNVGVVTGDMLVNGRHMDSSFQRKTGYVQQQDVHLSTSTVREALQFSALLRQPHAVPKHEKFAFVEEVIKMLGMEDFAEAIVGSPGEGLNIEQRKLLTIGVELAAKPALLIFLDEPTSGLDSQSSWSIISLLRRLADNGQAILTTIHQPSAMLFQQFDRLLFLQKGGKTVYFGDIGTNSRALINYFESGGARPCGNAENPAEYILEVVAGKNADKSVDWYNMWKASTEAKSVQSEINQLHIDYAGSSANTKVASTQYAMPVSQQFWYVTKRVFQQYWRTPSYVLGKLGLVTASALFVGFSFWQPDDSQAGMQNTIFAIFMVLTIFTPLVQQIMPRFVAQRSLYEVRERPSRMYSWSVFMVSNILVEIPWQLLAGVLVFISWYFAVFDTTGSASTSATMLAFCLTFYMYVSSFAFMLIAALPDAPTAGPIAALLFSLMITFSGVLQKPSSLPSFWKFMWRVSPMTYLMGGWAGAGLQGHPVNCAQNELAIFNPPNNSTCATYLQPYFQEGAIGRLLNPEASTSCQYCSLQNADQFLALSDIHPGDVYRNLGICYAYIIFNTAAAILFYYLFRVKRVKVLRSAVEGVAQALKKARGH</sequence>
<dbReference type="InterPro" id="IPR034003">
    <property type="entry name" value="ABCG_PDR_2"/>
</dbReference>
<feature type="compositionally biased region" description="Polar residues" evidence="9">
    <location>
        <begin position="1"/>
        <end position="29"/>
    </location>
</feature>
<dbReference type="FunFam" id="3.40.50.300:FF:000054">
    <property type="entry name" value="ABC multidrug transporter atrF"/>
    <property type="match status" value="1"/>
</dbReference>
<feature type="transmembrane region" description="Helical" evidence="10">
    <location>
        <begin position="1434"/>
        <end position="1459"/>
    </location>
</feature>
<dbReference type="GeneID" id="19977478"/>
<dbReference type="InterPro" id="IPR027417">
    <property type="entry name" value="P-loop_NTPase"/>
</dbReference>
<feature type="transmembrane region" description="Helical" evidence="10">
    <location>
        <begin position="1203"/>
        <end position="1222"/>
    </location>
</feature>
<protein>
    <recommendedName>
        <fullName evidence="11">ABC transporter domain-containing protein</fullName>
    </recommendedName>
</protein>
<feature type="transmembrane region" description="Helical" evidence="10">
    <location>
        <begin position="1242"/>
        <end position="1273"/>
    </location>
</feature>
<dbReference type="HOGENOM" id="CLU_000604_35_0_1"/>
<dbReference type="VEuPathDB" id="FungiDB:HMPREF1541_10139"/>
<dbReference type="EMBL" id="KB822714">
    <property type="protein sequence ID" value="ETN44469.1"/>
    <property type="molecule type" value="Genomic_DNA"/>
</dbReference>
<dbReference type="InterPro" id="IPR034001">
    <property type="entry name" value="ABCG_PDR_1"/>
</dbReference>
<feature type="transmembrane region" description="Helical" evidence="10">
    <location>
        <begin position="1315"/>
        <end position="1333"/>
    </location>
</feature>
<keyword evidence="13" id="KW-1185">Reference proteome</keyword>
<dbReference type="GO" id="GO:0140359">
    <property type="term" value="F:ABC-type transporter activity"/>
    <property type="evidence" value="ECO:0007669"/>
    <property type="project" value="InterPro"/>
</dbReference>
<dbReference type="InterPro" id="IPR003593">
    <property type="entry name" value="AAA+_ATPase"/>
</dbReference>
<dbReference type="eggNOG" id="KOG0065">
    <property type="taxonomic scope" value="Eukaryota"/>
</dbReference>
<dbReference type="PROSITE" id="PS00211">
    <property type="entry name" value="ABC_TRANSPORTER_1"/>
    <property type="match status" value="1"/>
</dbReference>
<dbReference type="InterPro" id="IPR029481">
    <property type="entry name" value="ABC_trans_N"/>
</dbReference>
<feature type="transmembrane region" description="Helical" evidence="10">
    <location>
        <begin position="1285"/>
        <end position="1308"/>
    </location>
</feature>
<evidence type="ECO:0000256" key="4">
    <source>
        <dbReference type="ARBA" id="ARBA00022692"/>
    </source>
</evidence>
<comment type="similarity">
    <text evidence="2">Belongs to the ABC transporter superfamily. ABCG family. PDR (TC 3.A.1.205) subfamily.</text>
</comment>
<evidence type="ECO:0000259" key="11">
    <source>
        <dbReference type="PROSITE" id="PS50893"/>
    </source>
</evidence>
<dbReference type="STRING" id="1220924.W2S993"/>
<reference evidence="12 13" key="1">
    <citation type="submission" date="2013-03" db="EMBL/GenBank/DDBJ databases">
        <title>The Genome Sequence of Phialophora europaea CBS 101466.</title>
        <authorList>
            <consortium name="The Broad Institute Genomics Platform"/>
            <person name="Cuomo C."/>
            <person name="de Hoog S."/>
            <person name="Gorbushina A."/>
            <person name="Walker B."/>
            <person name="Young S.K."/>
            <person name="Zeng Q."/>
            <person name="Gargeya S."/>
            <person name="Fitzgerald M."/>
            <person name="Haas B."/>
            <person name="Abouelleil A."/>
            <person name="Allen A.W."/>
            <person name="Alvarado L."/>
            <person name="Arachchi H.M."/>
            <person name="Berlin A.M."/>
            <person name="Chapman S.B."/>
            <person name="Gainer-Dewar J."/>
            <person name="Goldberg J."/>
            <person name="Griggs A."/>
            <person name="Gujja S."/>
            <person name="Hansen M."/>
            <person name="Howarth C."/>
            <person name="Imamovic A."/>
            <person name="Ireland A."/>
            <person name="Larimer J."/>
            <person name="McCowan C."/>
            <person name="Murphy C."/>
            <person name="Pearson M."/>
            <person name="Poon T.W."/>
            <person name="Priest M."/>
            <person name="Roberts A."/>
            <person name="Saif S."/>
            <person name="Shea T."/>
            <person name="Sisk P."/>
            <person name="Sykes S."/>
            <person name="Wortman J."/>
            <person name="Nusbaum C."/>
            <person name="Birren B."/>
        </authorList>
    </citation>
    <scope>NUCLEOTIDE SEQUENCE [LARGE SCALE GENOMIC DNA]</scope>
    <source>
        <strain evidence="12 13">CBS 101466</strain>
    </source>
</reference>
<feature type="transmembrane region" description="Helical" evidence="10">
    <location>
        <begin position="650"/>
        <end position="670"/>
    </location>
</feature>
<organism evidence="12 13">
    <name type="scientific">Cyphellophora europaea (strain CBS 101466)</name>
    <name type="common">Phialophora europaea</name>
    <dbReference type="NCBI Taxonomy" id="1220924"/>
    <lineage>
        <taxon>Eukaryota</taxon>
        <taxon>Fungi</taxon>
        <taxon>Dikarya</taxon>
        <taxon>Ascomycota</taxon>
        <taxon>Pezizomycotina</taxon>
        <taxon>Eurotiomycetes</taxon>
        <taxon>Chaetothyriomycetidae</taxon>
        <taxon>Chaetothyriales</taxon>
        <taxon>Cyphellophoraceae</taxon>
        <taxon>Cyphellophora</taxon>
    </lineage>
</organism>